<dbReference type="OrthoDB" id="111050at2759"/>
<dbReference type="AlphaFoldDB" id="A0A9W6Y2F3"/>
<evidence type="ECO:0000256" key="1">
    <source>
        <dbReference type="SAM" id="MobiDB-lite"/>
    </source>
</evidence>
<feature type="domain" description="Reverse transcriptase Ty1/copia-type" evidence="2">
    <location>
        <begin position="254"/>
        <end position="408"/>
    </location>
</feature>
<dbReference type="Proteomes" id="UP001165121">
    <property type="component" value="Unassembled WGS sequence"/>
</dbReference>
<feature type="compositionally biased region" description="Polar residues" evidence="1">
    <location>
        <begin position="151"/>
        <end position="161"/>
    </location>
</feature>
<comment type="caution">
    <text evidence="3">The sequence shown here is derived from an EMBL/GenBank/DDBJ whole genome shotgun (WGS) entry which is preliminary data.</text>
</comment>
<keyword evidence="4" id="KW-1185">Reference proteome</keyword>
<dbReference type="Pfam" id="PF07727">
    <property type="entry name" value="RVT_2"/>
    <property type="match status" value="1"/>
</dbReference>
<evidence type="ECO:0000313" key="4">
    <source>
        <dbReference type="Proteomes" id="UP001165121"/>
    </source>
</evidence>
<proteinExistence type="predicted"/>
<dbReference type="EMBL" id="BSXT01002667">
    <property type="protein sequence ID" value="GMF50265.1"/>
    <property type="molecule type" value="Genomic_DNA"/>
</dbReference>
<evidence type="ECO:0000313" key="3">
    <source>
        <dbReference type="EMBL" id="GMF50265.1"/>
    </source>
</evidence>
<accession>A0A9W6Y2F3</accession>
<organism evidence="3 4">
    <name type="scientific">Phytophthora fragariaefolia</name>
    <dbReference type="NCBI Taxonomy" id="1490495"/>
    <lineage>
        <taxon>Eukaryota</taxon>
        <taxon>Sar</taxon>
        <taxon>Stramenopiles</taxon>
        <taxon>Oomycota</taxon>
        <taxon>Peronosporomycetes</taxon>
        <taxon>Peronosporales</taxon>
        <taxon>Peronosporaceae</taxon>
        <taxon>Phytophthora</taxon>
    </lineage>
</organism>
<feature type="region of interest" description="Disordered" evidence="1">
    <location>
        <begin position="151"/>
        <end position="177"/>
    </location>
</feature>
<reference evidence="3" key="1">
    <citation type="submission" date="2023-04" db="EMBL/GenBank/DDBJ databases">
        <title>Phytophthora fragariaefolia NBRC 109709.</title>
        <authorList>
            <person name="Ichikawa N."/>
            <person name="Sato H."/>
            <person name="Tonouchi N."/>
        </authorList>
    </citation>
    <scope>NUCLEOTIDE SEQUENCE</scope>
    <source>
        <strain evidence="3">NBRC 109709</strain>
    </source>
</reference>
<protein>
    <submittedName>
        <fullName evidence="3">Unnamed protein product</fullName>
    </submittedName>
</protein>
<evidence type="ECO:0000259" key="2">
    <source>
        <dbReference type="Pfam" id="PF07727"/>
    </source>
</evidence>
<sequence length="416" mass="46286">MDSARAMRWATNLPKRFLGDAARYASYIRNLLPTRGNPDYKTPLEALTGQVPDVIHILKFGSRCTAHIKHKAGRSLMNRAGISEVQKGYILYLPRTKKVLTTPHVQNVDRIDPRDTSYLLDDIAGAADKDAEPPGPVVAHSMAPVVTQTTSVSNINSSPDNPNGHGEIDASSDEEHEDFGHEISAHRLRSIFEFAQPASLLLTIGLSAPTSLARGSQAAGQIKKPRSYAEAMSGPQCAEWRKAIEEELKAIADNGTWETIEPLKDSAMITNKWVFKIKFNNRGDLERFKARLVARGFTQRYGIDFSETFPPVLKLSSLRFLFVLAAIWHVQVRQGDVPNAYLKADIDMPIVMRAPPGIQLPMGKHLLLKEGLTGLKQSGRPWNELMHMFLTAYGLQQSKLDPYLYFCRKAGLPFNA</sequence>
<name>A0A9W6Y2F3_9STRA</name>
<dbReference type="InterPro" id="IPR013103">
    <property type="entry name" value="RVT_2"/>
</dbReference>
<gene>
    <name evidence="3" type="ORF">Pfra01_002002600</name>
</gene>